<keyword evidence="4" id="KW-0274">FAD</keyword>
<dbReference type="InterPro" id="IPR051209">
    <property type="entry name" value="FAD-bind_Monooxygenase_sf"/>
</dbReference>
<dbReference type="PANTHER" id="PTHR42877">
    <property type="entry name" value="L-ORNITHINE N(5)-MONOOXYGENASE-RELATED"/>
    <property type="match status" value="1"/>
</dbReference>
<evidence type="ECO:0000256" key="4">
    <source>
        <dbReference type="ARBA" id="ARBA00022827"/>
    </source>
</evidence>
<dbReference type="InterPro" id="IPR036188">
    <property type="entry name" value="FAD/NAD-bd_sf"/>
</dbReference>
<dbReference type="PANTHER" id="PTHR42877:SF5">
    <property type="entry name" value="L-ORNITHINE N(5)-MONOOXYGENASE-RELATED"/>
    <property type="match status" value="1"/>
</dbReference>
<protein>
    <recommendedName>
        <fullName evidence="7">FAD/NAD(P)-binding domain-containing protein</fullName>
    </recommendedName>
</protein>
<dbReference type="RefSeq" id="XP_070880469.1">
    <property type="nucleotide sequence ID" value="XM_071034087.1"/>
</dbReference>
<keyword evidence="3" id="KW-0285">Flavoprotein</keyword>
<accession>A0ABR4L5Z3</accession>
<evidence type="ECO:0000313" key="5">
    <source>
        <dbReference type="EMBL" id="KAL2859913.1"/>
    </source>
</evidence>
<comment type="caution">
    <text evidence="5">The sequence shown here is derived from an EMBL/GenBank/DDBJ whole genome shotgun (WGS) entry which is preliminary data.</text>
</comment>
<dbReference type="Gene3D" id="3.50.50.60">
    <property type="entry name" value="FAD/NAD(P)-binding domain"/>
    <property type="match status" value="1"/>
</dbReference>
<evidence type="ECO:0000313" key="6">
    <source>
        <dbReference type="Proteomes" id="UP001610432"/>
    </source>
</evidence>
<keyword evidence="6" id="KW-1185">Reference proteome</keyword>
<evidence type="ECO:0000256" key="2">
    <source>
        <dbReference type="ARBA" id="ARBA00010139"/>
    </source>
</evidence>
<evidence type="ECO:0000256" key="3">
    <source>
        <dbReference type="ARBA" id="ARBA00022630"/>
    </source>
</evidence>
<comment type="cofactor">
    <cofactor evidence="1">
        <name>FAD</name>
        <dbReference type="ChEBI" id="CHEBI:57692"/>
    </cofactor>
</comment>
<reference evidence="5 6" key="1">
    <citation type="submission" date="2024-07" db="EMBL/GenBank/DDBJ databases">
        <title>Section-level genome sequencing and comparative genomics of Aspergillus sections Usti and Cavernicolus.</title>
        <authorList>
            <consortium name="Lawrence Berkeley National Laboratory"/>
            <person name="Nybo J.L."/>
            <person name="Vesth T.C."/>
            <person name="Theobald S."/>
            <person name="Frisvad J.C."/>
            <person name="Larsen T.O."/>
            <person name="Kjaerboelling I."/>
            <person name="Rothschild-Mancinelli K."/>
            <person name="Lyhne E.K."/>
            <person name="Kogle M.E."/>
            <person name="Barry K."/>
            <person name="Clum A."/>
            <person name="Na H."/>
            <person name="Ledsgaard L."/>
            <person name="Lin J."/>
            <person name="Lipzen A."/>
            <person name="Kuo A."/>
            <person name="Riley R."/>
            <person name="Mondo S."/>
            <person name="Labutti K."/>
            <person name="Haridas S."/>
            <person name="Pangalinan J."/>
            <person name="Salamov A.A."/>
            <person name="Simmons B.A."/>
            <person name="Magnuson J.K."/>
            <person name="Chen J."/>
            <person name="Drula E."/>
            <person name="Henrissat B."/>
            <person name="Wiebenga A."/>
            <person name="Lubbers R.J."/>
            <person name="Gomes A.C."/>
            <person name="Macurrencykelacurrency M.R."/>
            <person name="Stajich J."/>
            <person name="Grigoriev I.V."/>
            <person name="Mortensen U.H."/>
            <person name="De Vries R.P."/>
            <person name="Baker S.E."/>
            <person name="Andersen M.R."/>
        </authorList>
    </citation>
    <scope>NUCLEOTIDE SEQUENCE [LARGE SCALE GENOMIC DNA]</scope>
    <source>
        <strain evidence="5 6">CBS 449.75</strain>
    </source>
</reference>
<dbReference type="SUPFAM" id="SSF51905">
    <property type="entry name" value="FAD/NAD(P)-binding domain"/>
    <property type="match status" value="1"/>
</dbReference>
<evidence type="ECO:0000256" key="1">
    <source>
        <dbReference type="ARBA" id="ARBA00001974"/>
    </source>
</evidence>
<organism evidence="5 6">
    <name type="scientific">Aspergillus lucknowensis</name>
    <dbReference type="NCBI Taxonomy" id="176173"/>
    <lineage>
        <taxon>Eukaryota</taxon>
        <taxon>Fungi</taxon>
        <taxon>Dikarya</taxon>
        <taxon>Ascomycota</taxon>
        <taxon>Pezizomycotina</taxon>
        <taxon>Eurotiomycetes</taxon>
        <taxon>Eurotiomycetidae</taxon>
        <taxon>Eurotiales</taxon>
        <taxon>Aspergillaceae</taxon>
        <taxon>Aspergillus</taxon>
        <taxon>Aspergillus subgen. Nidulantes</taxon>
    </lineage>
</organism>
<proteinExistence type="inferred from homology"/>
<comment type="similarity">
    <text evidence="2">Belongs to the FAD-binding monooxygenase family.</text>
</comment>
<name>A0ABR4L5Z3_9EURO</name>
<dbReference type="EMBL" id="JBFXLQ010000095">
    <property type="protein sequence ID" value="KAL2859913.1"/>
    <property type="molecule type" value="Genomic_DNA"/>
</dbReference>
<dbReference type="GeneID" id="98149159"/>
<evidence type="ECO:0008006" key="7">
    <source>
        <dbReference type="Google" id="ProtNLM"/>
    </source>
</evidence>
<gene>
    <name evidence="5" type="ORF">BJX67DRAFT_386522</name>
</gene>
<dbReference type="Proteomes" id="UP001610432">
    <property type="component" value="Unassembled WGS sequence"/>
</dbReference>
<sequence>MQRTAPAKYHSLLVPAFAFGTKRPVLNHGYLEVLHDSRVDLRLSGSIRVSGPFSLATDDGQTIPAETLILANGFRTQNLVTPIKIQGRDGSLLSDVWYKDGGYPSAYMGVTVPSFPNLFMITGPNTLPSGHSTLFGIECSVEYIMRVLQPLFSHDKRDGCIWIDVRAAAHETYNTDIQNRLDKLIYSADVRNWYVDARTGQNTLVWPGTQIQFWLTRCVWPVKWEDYVIGY</sequence>